<accession>H3BYL8</accession>
<evidence type="ECO:0000256" key="3">
    <source>
        <dbReference type="ARBA" id="ARBA00023320"/>
    </source>
</evidence>
<dbReference type="AlphaFoldDB" id="H3BYL8"/>
<dbReference type="EMBL" id="KT235738">
    <property type="protein sequence ID" value="ALD51521.1"/>
    <property type="molecule type" value="mRNA"/>
</dbReference>
<evidence type="ECO:0000313" key="7">
    <source>
        <dbReference type="Proteomes" id="UP000007303"/>
    </source>
</evidence>
<dbReference type="InterPro" id="IPR005456">
    <property type="entry name" value="Prepro-melanin_conc_hormone"/>
</dbReference>
<dbReference type="Pfam" id="PF05824">
    <property type="entry name" value="Pro-MCH"/>
    <property type="match status" value="1"/>
</dbReference>
<dbReference type="Proteomes" id="UP000007303">
    <property type="component" value="Unassembled WGS sequence"/>
</dbReference>
<evidence type="ECO:0000256" key="1">
    <source>
        <dbReference type="ARBA" id="ARBA00002122"/>
    </source>
</evidence>
<reference evidence="6" key="3">
    <citation type="submission" date="2025-05" db="UniProtKB">
        <authorList>
            <consortium name="Ensembl"/>
        </authorList>
    </citation>
    <scope>IDENTIFICATION</scope>
</reference>
<keyword evidence="3" id="KW-0527">Neuropeptide</keyword>
<dbReference type="Ensembl" id="ENSTNIT00000003019.1">
    <property type="protein sequence ID" value="ENSTNIP00000001084.1"/>
    <property type="gene ID" value="ENSTNIG00000001324.1"/>
</dbReference>
<feature type="signal peptide" evidence="4">
    <location>
        <begin position="1"/>
        <end position="23"/>
    </location>
</feature>
<evidence type="ECO:0000256" key="4">
    <source>
        <dbReference type="SAM" id="SignalP"/>
    </source>
</evidence>
<dbReference type="GO" id="GO:0030354">
    <property type="term" value="F:melanin-concentrating hormone activity"/>
    <property type="evidence" value="ECO:0007669"/>
    <property type="project" value="InterPro"/>
</dbReference>
<feature type="chain" id="PRO_5014093628" evidence="4">
    <location>
        <begin position="24"/>
        <end position="132"/>
    </location>
</feature>
<dbReference type="HOGENOM" id="CLU_1921994_0_0_1"/>
<dbReference type="GO" id="GO:0007268">
    <property type="term" value="P:chemical synaptic transmission"/>
    <property type="evidence" value="ECO:0007669"/>
    <property type="project" value="InterPro"/>
</dbReference>
<dbReference type="PANTHER" id="PTHR12091">
    <property type="entry name" value="MELANIN-CONCENTRATING HORMONE"/>
    <property type="match status" value="1"/>
</dbReference>
<dbReference type="STRING" id="99883.ENSTNIP00000001084"/>
<evidence type="ECO:0000313" key="5">
    <source>
        <dbReference type="EMBL" id="ALD51521.1"/>
    </source>
</evidence>
<comment type="function">
    <text evidence="1">Plays a role in skin pigmentation by antagonizing the action of melanotropin alpha. Induces melanin concentration within the melanophores. May participate in the control of the hypothalamo-pituitary adrenal gland axis by inhibiting the release of ACTH.</text>
</comment>
<reference evidence="5" key="2">
    <citation type="journal article" date="2015" name="Mol. Biol. Evol.">
        <title>Prevertebrate Local Gene Duplication Facilitated Expansion of the Neuropeptide GPCR Superfamily.</title>
        <authorList>
            <person name="Yun S."/>
            <person name="Furlong M."/>
            <person name="Sim M."/>
            <person name="Cho M."/>
            <person name="Park S."/>
            <person name="Cho E.B."/>
            <person name="Reyes-Alcaraz A."/>
            <person name="Hwang J.I."/>
            <person name="Kim J."/>
            <person name="Seong J.Y."/>
        </authorList>
    </citation>
    <scope>NUCLEOTIDE SEQUENCE</scope>
</reference>
<dbReference type="GO" id="GO:0045202">
    <property type="term" value="C:synapse"/>
    <property type="evidence" value="ECO:0007669"/>
    <property type="project" value="GOC"/>
</dbReference>
<name>H3BYL8_TETNG</name>
<proteinExistence type="evidence at transcript level"/>
<keyword evidence="2 4" id="KW-0732">Signal</keyword>
<organism evidence="6 7">
    <name type="scientific">Tetraodon nigroviridis</name>
    <name type="common">Spotted green pufferfish</name>
    <name type="synonym">Chelonodon nigroviridis</name>
    <dbReference type="NCBI Taxonomy" id="99883"/>
    <lineage>
        <taxon>Eukaryota</taxon>
        <taxon>Metazoa</taxon>
        <taxon>Chordata</taxon>
        <taxon>Craniata</taxon>
        <taxon>Vertebrata</taxon>
        <taxon>Euteleostomi</taxon>
        <taxon>Actinopterygii</taxon>
        <taxon>Neopterygii</taxon>
        <taxon>Teleostei</taxon>
        <taxon>Neoteleostei</taxon>
        <taxon>Acanthomorphata</taxon>
        <taxon>Eupercaria</taxon>
        <taxon>Tetraodontiformes</taxon>
        <taxon>Tetradontoidea</taxon>
        <taxon>Tetraodontidae</taxon>
        <taxon>Tetraodon</taxon>
    </lineage>
</organism>
<keyword evidence="7" id="KW-1185">Reference proteome</keyword>
<evidence type="ECO:0000313" key="6">
    <source>
        <dbReference type="Ensembl" id="ENSTNIP00000001084.1"/>
    </source>
</evidence>
<gene>
    <name evidence="5" type="primary">PMCH1</name>
</gene>
<protein>
    <submittedName>
        <fullName evidence="5 6">Pro-melanin-concentrating hormone</fullName>
    </submittedName>
</protein>
<dbReference type="GeneTree" id="ENSGT00390000004984"/>
<dbReference type="GO" id="GO:0031777">
    <property type="term" value="F:type 1 melanin-concentrating hormone receptor binding"/>
    <property type="evidence" value="ECO:0007669"/>
    <property type="project" value="TreeGrafter"/>
</dbReference>
<reference evidence="7" key="1">
    <citation type="journal article" date="2004" name="Nature">
        <title>Genome duplication in the teleost fish Tetraodon nigroviridis reveals the early vertebrate proto-karyotype.</title>
        <authorList>
            <person name="Jaillon O."/>
            <person name="Aury J.-M."/>
            <person name="Brunet F."/>
            <person name="Petit J.-L."/>
            <person name="Stange-Thomann N."/>
            <person name="Mauceli E."/>
            <person name="Bouneau L."/>
            <person name="Fischer C."/>
            <person name="Ozouf-Costaz C."/>
            <person name="Bernot A."/>
            <person name="Nicaud S."/>
            <person name="Jaffe D."/>
            <person name="Fisher S."/>
            <person name="Lutfalla G."/>
            <person name="Dossat C."/>
            <person name="Segurens B."/>
            <person name="Dasilva C."/>
            <person name="Salanoubat M."/>
            <person name="Levy M."/>
            <person name="Boudet N."/>
            <person name="Castellano S."/>
            <person name="Anthouard V."/>
            <person name="Jubin C."/>
            <person name="Castelli V."/>
            <person name="Katinka M."/>
            <person name="Vacherie B."/>
            <person name="Biemont C."/>
            <person name="Skalli Z."/>
            <person name="Cattolico L."/>
            <person name="Poulain J."/>
            <person name="De Berardinis V."/>
            <person name="Cruaud C."/>
            <person name="Duprat S."/>
            <person name="Brottier P."/>
            <person name="Coutanceau J.-P."/>
            <person name="Gouzy J."/>
            <person name="Parra G."/>
            <person name="Lardier G."/>
            <person name="Chapple C."/>
            <person name="McKernan K.J."/>
            <person name="McEwan P."/>
            <person name="Bosak S."/>
            <person name="Kellis M."/>
            <person name="Volff J.-N."/>
            <person name="Guigo R."/>
            <person name="Zody M.C."/>
            <person name="Mesirov J."/>
            <person name="Lindblad-Toh K."/>
            <person name="Birren B."/>
            <person name="Nusbaum C."/>
            <person name="Kahn D."/>
            <person name="Robinson-Rechavi M."/>
            <person name="Laudet V."/>
            <person name="Schachter V."/>
            <person name="Quetier F."/>
            <person name="Saurin W."/>
            <person name="Scarpelli C."/>
            <person name="Wincker P."/>
            <person name="Lander E.S."/>
            <person name="Weissenbach J."/>
            <person name="Roest Crollius H."/>
        </authorList>
    </citation>
    <scope>NUCLEOTIDE SEQUENCE [LARGE SCALE GENOMIC DNA]</scope>
</reference>
<evidence type="ECO:0000256" key="2">
    <source>
        <dbReference type="ARBA" id="ARBA00022729"/>
    </source>
</evidence>
<dbReference type="OMA" id="ILRCMIG"/>
<sequence>MISACSFLYTLVLFSELSSHLVAVAMPPAKVEDEALGLALGDELAAVPHVYRPMDATDSGPRDGRSKVIVVSDLRLKGFHGLNRAFFRSPHLLTDQNTVPAEDSLTLDRRNADLDMLRCMVGRVYRPCWEVE</sequence>
<dbReference type="PANTHER" id="PTHR12091:SF0">
    <property type="entry name" value="PRO-MCH"/>
    <property type="match status" value="1"/>
</dbReference>
<dbReference type="GO" id="GO:0007218">
    <property type="term" value="P:neuropeptide signaling pathway"/>
    <property type="evidence" value="ECO:0007669"/>
    <property type="project" value="UniProtKB-KW"/>
</dbReference>